<sequence>MLFLIAASIVATFAFIVIDDNYWPDC</sequence>
<gene>
    <name evidence="1" type="ORF">PP74_11</name>
</gene>
<dbReference type="Proteomes" id="UP000225077">
    <property type="component" value="Segment"/>
</dbReference>
<keyword evidence="2" id="KW-1185">Reference proteome</keyword>
<evidence type="ECO:0000313" key="1">
    <source>
        <dbReference type="EMBL" id="APD19624.1"/>
    </source>
</evidence>
<dbReference type="EMBL" id="KY084243">
    <property type="protein sequence ID" value="APD19624.1"/>
    <property type="molecule type" value="Genomic_DNA"/>
</dbReference>
<accession>A0A1J0MET8</accession>
<proteinExistence type="predicted"/>
<protein>
    <recommendedName>
        <fullName evidence="3">Gp1.5</fullName>
    </recommendedName>
</protein>
<evidence type="ECO:0008006" key="3">
    <source>
        <dbReference type="Google" id="ProtNLM"/>
    </source>
</evidence>
<organism evidence="1 2">
    <name type="scientific">Pectobacterium phage PP74</name>
    <dbReference type="NCBI Taxonomy" id="1916101"/>
    <lineage>
        <taxon>Viruses</taxon>
        <taxon>Duplodnaviria</taxon>
        <taxon>Heunggongvirae</taxon>
        <taxon>Uroviricota</taxon>
        <taxon>Caudoviricetes</taxon>
        <taxon>Autographivirales</taxon>
        <taxon>Autotranscriptaviridae</taxon>
        <taxon>Studiervirinae</taxon>
        <taxon>Berlinvirus</taxon>
        <taxon>Berlinvirus PP74</taxon>
    </lineage>
</organism>
<reference evidence="1 2" key="1">
    <citation type="submission" date="2016-11" db="EMBL/GenBank/DDBJ databases">
        <authorList>
            <person name="Jaros S."/>
            <person name="Januszkiewicz K."/>
            <person name="Wedrychowicz H."/>
        </authorList>
    </citation>
    <scope>NUCLEOTIDE SEQUENCE [LARGE SCALE GENOMIC DNA]</scope>
</reference>
<name>A0A1J0MET8_9CAUD</name>
<evidence type="ECO:0000313" key="2">
    <source>
        <dbReference type="Proteomes" id="UP000225077"/>
    </source>
</evidence>